<proteinExistence type="predicted"/>
<keyword evidence="2" id="KW-0812">Transmembrane</keyword>
<protein>
    <submittedName>
        <fullName evidence="4">Hypothetical_protein</fullName>
    </submittedName>
</protein>
<gene>
    <name evidence="3" type="ORF">HINF_LOCUS2655</name>
    <name evidence="4" type="ORF">HINF_LOCUS30547</name>
</gene>
<evidence type="ECO:0000313" key="5">
    <source>
        <dbReference type="Proteomes" id="UP001642409"/>
    </source>
</evidence>
<accession>A0AA86TDU1</accession>
<name>A0AA86TDU1_9EUKA</name>
<evidence type="ECO:0000256" key="1">
    <source>
        <dbReference type="SAM" id="MobiDB-lite"/>
    </source>
</evidence>
<dbReference type="Proteomes" id="UP001642409">
    <property type="component" value="Unassembled WGS sequence"/>
</dbReference>
<evidence type="ECO:0000313" key="4">
    <source>
        <dbReference type="EMBL" id="CAL6025816.1"/>
    </source>
</evidence>
<dbReference type="EMBL" id="CAXDID020000100">
    <property type="protein sequence ID" value="CAL6025816.1"/>
    <property type="molecule type" value="Genomic_DNA"/>
</dbReference>
<keyword evidence="2" id="KW-0472">Membrane</keyword>
<organism evidence="3">
    <name type="scientific">Hexamita inflata</name>
    <dbReference type="NCBI Taxonomy" id="28002"/>
    <lineage>
        <taxon>Eukaryota</taxon>
        <taxon>Metamonada</taxon>
        <taxon>Diplomonadida</taxon>
        <taxon>Hexamitidae</taxon>
        <taxon>Hexamitinae</taxon>
        <taxon>Hexamita</taxon>
    </lineage>
</organism>
<comment type="caution">
    <text evidence="3">The sequence shown here is derived from an EMBL/GenBank/DDBJ whole genome shotgun (WGS) entry which is preliminary data.</text>
</comment>
<evidence type="ECO:0000256" key="2">
    <source>
        <dbReference type="SAM" id="Phobius"/>
    </source>
</evidence>
<evidence type="ECO:0000313" key="3">
    <source>
        <dbReference type="EMBL" id="CAI9915010.1"/>
    </source>
</evidence>
<feature type="region of interest" description="Disordered" evidence="1">
    <location>
        <begin position="1"/>
        <end position="40"/>
    </location>
</feature>
<keyword evidence="5" id="KW-1185">Reference proteome</keyword>
<reference evidence="4 5" key="2">
    <citation type="submission" date="2024-07" db="EMBL/GenBank/DDBJ databases">
        <authorList>
            <person name="Akdeniz Z."/>
        </authorList>
    </citation>
    <scope>NUCLEOTIDE SEQUENCE [LARGE SCALE GENOMIC DNA]</scope>
</reference>
<keyword evidence="2" id="KW-1133">Transmembrane helix</keyword>
<feature type="transmembrane region" description="Helical" evidence="2">
    <location>
        <begin position="176"/>
        <end position="199"/>
    </location>
</feature>
<dbReference type="AlphaFoldDB" id="A0AA86TDU1"/>
<sequence length="216" mass="24945">MHYTSLIPNALHEGTITTKQGQRDRQATGRRAPRAPPGLEGVGARLESEAQCNGRARSNCRQLKTLNMSEQKMINININYSTHIQLYLQTYLEEICLIVTKIQFQMCKTSPPPLFQHFFSANFIQDKLTDRVCIPVYDVHISKLLFQELVQKVQAVNLNVNLKGYIQYLVPEQFKIIYLSEILCIIGLAQILTFIQFTYPFESLRQIRVHDTFSQH</sequence>
<dbReference type="EMBL" id="CATOUU010000062">
    <property type="protein sequence ID" value="CAI9915010.1"/>
    <property type="molecule type" value="Genomic_DNA"/>
</dbReference>
<reference evidence="3" key="1">
    <citation type="submission" date="2023-06" db="EMBL/GenBank/DDBJ databases">
        <authorList>
            <person name="Kurt Z."/>
        </authorList>
    </citation>
    <scope>NUCLEOTIDE SEQUENCE</scope>
</reference>